<dbReference type="SUPFAM" id="SSF55961">
    <property type="entry name" value="Bet v1-like"/>
    <property type="match status" value="1"/>
</dbReference>
<comment type="similarity">
    <text evidence="1">Belongs to the AHA1 family.</text>
</comment>
<feature type="domain" description="Activator of Hsp90 ATPase homologue 1/2-like C-terminal" evidence="2">
    <location>
        <begin position="13"/>
        <end position="116"/>
    </location>
</feature>
<dbReference type="InterPro" id="IPR013538">
    <property type="entry name" value="ASHA1/2-like_C"/>
</dbReference>
<name>A0A4R6VM91_9PSEU</name>
<evidence type="ECO:0000313" key="4">
    <source>
        <dbReference type="Proteomes" id="UP000295705"/>
    </source>
</evidence>
<dbReference type="Gene3D" id="3.30.530.20">
    <property type="match status" value="1"/>
</dbReference>
<reference evidence="3 4" key="1">
    <citation type="submission" date="2019-03" db="EMBL/GenBank/DDBJ databases">
        <title>Genomic Encyclopedia of Type Strains, Phase IV (KMG-IV): sequencing the most valuable type-strain genomes for metagenomic binning, comparative biology and taxonomic classification.</title>
        <authorList>
            <person name="Goeker M."/>
        </authorList>
    </citation>
    <scope>NUCLEOTIDE SEQUENCE [LARGE SCALE GENOMIC DNA]</scope>
    <source>
        <strain evidence="3 4">DSM 45775</strain>
    </source>
</reference>
<comment type="caution">
    <text evidence="3">The sequence shown here is derived from an EMBL/GenBank/DDBJ whole genome shotgun (WGS) entry which is preliminary data.</text>
</comment>
<accession>A0A4R6VM91</accession>
<organism evidence="3 4">
    <name type="scientific">Actinomycetospora succinea</name>
    <dbReference type="NCBI Taxonomy" id="663603"/>
    <lineage>
        <taxon>Bacteria</taxon>
        <taxon>Bacillati</taxon>
        <taxon>Actinomycetota</taxon>
        <taxon>Actinomycetes</taxon>
        <taxon>Pseudonocardiales</taxon>
        <taxon>Pseudonocardiaceae</taxon>
        <taxon>Actinomycetospora</taxon>
    </lineage>
</organism>
<dbReference type="InterPro" id="IPR023393">
    <property type="entry name" value="START-like_dom_sf"/>
</dbReference>
<protein>
    <submittedName>
        <fullName evidence="3">Uncharacterized protein YndB with AHSA1/START domain</fullName>
    </submittedName>
</protein>
<dbReference type="OrthoDB" id="6624781at2"/>
<gene>
    <name evidence="3" type="ORF">EV188_102706</name>
</gene>
<dbReference type="RefSeq" id="WP_133826029.1">
    <property type="nucleotide sequence ID" value="NZ_BAABHR010000053.1"/>
</dbReference>
<dbReference type="Pfam" id="PF08327">
    <property type="entry name" value="AHSA1"/>
    <property type="match status" value="1"/>
</dbReference>
<evidence type="ECO:0000259" key="2">
    <source>
        <dbReference type="Pfam" id="PF08327"/>
    </source>
</evidence>
<sequence length="149" mass="16858">MSDTRISVTDTLDAPVERVFALLADPDRHPDLDGSGTVHASHTHLAITEVGDVFVMEMDHPDRGRYRVENHVVRYEPDRALAWMPARVGQQPSGHIWGWELESDTDDRTVVTHYHDWAQLTDPDLLARIREVTPDEMRLTIGNLAEALA</sequence>
<evidence type="ECO:0000313" key="3">
    <source>
        <dbReference type="EMBL" id="TDQ63049.1"/>
    </source>
</evidence>
<proteinExistence type="inferred from homology"/>
<dbReference type="AlphaFoldDB" id="A0A4R6VM91"/>
<dbReference type="Proteomes" id="UP000295705">
    <property type="component" value="Unassembled WGS sequence"/>
</dbReference>
<keyword evidence="4" id="KW-1185">Reference proteome</keyword>
<dbReference type="EMBL" id="SNYO01000002">
    <property type="protein sequence ID" value="TDQ63049.1"/>
    <property type="molecule type" value="Genomic_DNA"/>
</dbReference>
<evidence type="ECO:0000256" key="1">
    <source>
        <dbReference type="ARBA" id="ARBA00006817"/>
    </source>
</evidence>